<name>A0ABM0JTM4_APLCA</name>
<dbReference type="PROSITE" id="PS50088">
    <property type="entry name" value="ANK_REPEAT"/>
    <property type="match status" value="2"/>
</dbReference>
<evidence type="ECO:0000313" key="5">
    <source>
        <dbReference type="Proteomes" id="UP000694888"/>
    </source>
</evidence>
<evidence type="ECO:0000256" key="4">
    <source>
        <dbReference type="SAM" id="MobiDB-lite"/>
    </source>
</evidence>
<dbReference type="SUPFAM" id="SSF48403">
    <property type="entry name" value="Ankyrin repeat"/>
    <property type="match status" value="1"/>
</dbReference>
<feature type="repeat" description="ANK" evidence="3">
    <location>
        <begin position="111"/>
        <end position="143"/>
    </location>
</feature>
<dbReference type="PROSITE" id="PS50297">
    <property type="entry name" value="ANK_REP_REGION"/>
    <property type="match status" value="2"/>
</dbReference>
<dbReference type="Proteomes" id="UP000694888">
    <property type="component" value="Unplaced"/>
</dbReference>
<keyword evidence="1" id="KW-0677">Repeat</keyword>
<reference evidence="6 7" key="1">
    <citation type="submission" date="2025-05" db="UniProtKB">
        <authorList>
            <consortium name="RefSeq"/>
        </authorList>
    </citation>
    <scope>IDENTIFICATION</scope>
</reference>
<keyword evidence="2 3" id="KW-0040">ANK repeat</keyword>
<evidence type="ECO:0000256" key="1">
    <source>
        <dbReference type="ARBA" id="ARBA00022737"/>
    </source>
</evidence>
<evidence type="ECO:0000313" key="6">
    <source>
        <dbReference type="RefSeq" id="XP_005101215.1"/>
    </source>
</evidence>
<proteinExistence type="predicted"/>
<dbReference type="InterPro" id="IPR036770">
    <property type="entry name" value="Ankyrin_rpt-contain_sf"/>
</dbReference>
<sequence length="443" mass="49119">MSGKFLNRHYESTDAGNRPRVSESQLKNSPAFSLYTGRKKVEAAITAAMVGDTSYLSKLLTERGCVNYVSVDERVKESRKSLLMLAASCGQVGVVRLLLHHGAQINATCNLERTALMWACLRGEVGAARALLEAGADVNKMDRSSHTALTMTADHVGENEGCVDCFLLLREWGADISCCTRLGQTPLLLAAKHPEAHNLLRNLLEDDPDGVWFSSHERHMAMINAIEIGAEENLSVLLAAGCNPNYLTSSGVHVLNIAASHSFSCTHRLVASGAVFMMSQPYISHSLGVHHTELSDVKQADCNFFLSPVDVAILYGKFPIAKFLFTKCHMPPTYVNFDRHLCHENPFNTFFLVLSTIYKVAEQNRPWLGLISDFAPEPRRLMHLCLETVSCILGPVDRCRKLEQCELPRTVCNAISMDFVSEEEFQNLSIVNTMTEALDKENR</sequence>
<dbReference type="Gene3D" id="1.25.40.20">
    <property type="entry name" value="Ankyrin repeat-containing domain"/>
    <property type="match status" value="2"/>
</dbReference>
<evidence type="ECO:0000256" key="3">
    <source>
        <dbReference type="PROSITE-ProRule" id="PRU00023"/>
    </source>
</evidence>
<dbReference type="PANTHER" id="PTHR24189:SF50">
    <property type="entry name" value="ANKYRIN REPEAT AND SOCS BOX PROTEIN 2"/>
    <property type="match status" value="1"/>
</dbReference>
<dbReference type="RefSeq" id="XP_005101216.1">
    <property type="nucleotide sequence ID" value="XM_005101159.3"/>
</dbReference>
<dbReference type="InterPro" id="IPR002110">
    <property type="entry name" value="Ankyrin_rpt"/>
</dbReference>
<dbReference type="Pfam" id="PF12796">
    <property type="entry name" value="Ank_2"/>
    <property type="match status" value="1"/>
</dbReference>
<gene>
    <name evidence="6 7" type="primary">LOC101858866</name>
</gene>
<protein>
    <submittedName>
        <fullName evidence="6 7">Ankyrin repeat and KH domain-containing protein mask isoform X1</fullName>
    </submittedName>
</protein>
<evidence type="ECO:0000313" key="7">
    <source>
        <dbReference type="RefSeq" id="XP_005101216.1"/>
    </source>
</evidence>
<evidence type="ECO:0000256" key="2">
    <source>
        <dbReference type="ARBA" id="ARBA00023043"/>
    </source>
</evidence>
<dbReference type="SMART" id="SM00248">
    <property type="entry name" value="ANK"/>
    <property type="match status" value="5"/>
</dbReference>
<dbReference type="RefSeq" id="XP_005101215.1">
    <property type="nucleotide sequence ID" value="XM_005101158.3"/>
</dbReference>
<dbReference type="PANTHER" id="PTHR24189">
    <property type="entry name" value="MYOTROPHIN"/>
    <property type="match status" value="1"/>
</dbReference>
<dbReference type="GeneID" id="101858866"/>
<feature type="repeat" description="ANK" evidence="3">
    <location>
        <begin position="78"/>
        <end position="110"/>
    </location>
</feature>
<organism evidence="5 7">
    <name type="scientific">Aplysia californica</name>
    <name type="common">California sea hare</name>
    <dbReference type="NCBI Taxonomy" id="6500"/>
    <lineage>
        <taxon>Eukaryota</taxon>
        <taxon>Metazoa</taxon>
        <taxon>Spiralia</taxon>
        <taxon>Lophotrochozoa</taxon>
        <taxon>Mollusca</taxon>
        <taxon>Gastropoda</taxon>
        <taxon>Heterobranchia</taxon>
        <taxon>Euthyneura</taxon>
        <taxon>Tectipleura</taxon>
        <taxon>Aplysiida</taxon>
        <taxon>Aplysioidea</taxon>
        <taxon>Aplysiidae</taxon>
        <taxon>Aplysia</taxon>
    </lineage>
</organism>
<accession>A0ABM0JTM4</accession>
<dbReference type="InterPro" id="IPR050745">
    <property type="entry name" value="Multifunctional_regulatory"/>
</dbReference>
<keyword evidence="5" id="KW-1185">Reference proteome</keyword>
<feature type="region of interest" description="Disordered" evidence="4">
    <location>
        <begin position="1"/>
        <end position="25"/>
    </location>
</feature>